<dbReference type="PANTHER" id="PTHR32499:SF3">
    <property type="entry name" value="FASCICLIN-LIKE ARABINOGALACTAN PROTEIN 16"/>
    <property type="match status" value="1"/>
</dbReference>
<protein>
    <recommendedName>
        <fullName evidence="3">FAS1 domain-containing protein</fullName>
    </recommendedName>
</protein>
<keyword evidence="2" id="KW-0732">Signal</keyword>
<accession>A0A7I8KCC0</accession>
<evidence type="ECO:0000256" key="1">
    <source>
        <dbReference type="ARBA" id="ARBA00007843"/>
    </source>
</evidence>
<feature type="domain" description="FAS1" evidence="3">
    <location>
        <begin position="67"/>
        <end position="166"/>
    </location>
</feature>
<dbReference type="Proteomes" id="UP000663760">
    <property type="component" value="Chromosome 4"/>
</dbReference>
<comment type="similarity">
    <text evidence="1">Belongs to the fasciclin-like AGP family.</text>
</comment>
<name>A0A7I8KCC0_SPIIN</name>
<feature type="signal peptide" evidence="2">
    <location>
        <begin position="1"/>
        <end position="18"/>
    </location>
</feature>
<dbReference type="InterPro" id="IPR044654">
    <property type="entry name" value="FLA15/16/17/18"/>
</dbReference>
<organism evidence="4 5">
    <name type="scientific">Spirodela intermedia</name>
    <name type="common">Intermediate duckweed</name>
    <dbReference type="NCBI Taxonomy" id="51605"/>
    <lineage>
        <taxon>Eukaryota</taxon>
        <taxon>Viridiplantae</taxon>
        <taxon>Streptophyta</taxon>
        <taxon>Embryophyta</taxon>
        <taxon>Tracheophyta</taxon>
        <taxon>Spermatophyta</taxon>
        <taxon>Magnoliopsida</taxon>
        <taxon>Liliopsida</taxon>
        <taxon>Araceae</taxon>
        <taxon>Lemnoideae</taxon>
        <taxon>Spirodela</taxon>
    </lineage>
</organism>
<dbReference type="AlphaFoldDB" id="A0A7I8KCC0"/>
<evidence type="ECO:0000259" key="3">
    <source>
        <dbReference type="SMART" id="SM00554"/>
    </source>
</evidence>
<feature type="chain" id="PRO_5029859093" description="FAS1 domain-containing protein" evidence="2">
    <location>
        <begin position="19"/>
        <end position="403"/>
    </location>
</feature>
<dbReference type="SMART" id="SM00554">
    <property type="entry name" value="FAS1"/>
    <property type="match status" value="2"/>
</dbReference>
<dbReference type="Pfam" id="PF02469">
    <property type="entry name" value="Fasciclin"/>
    <property type="match status" value="2"/>
</dbReference>
<dbReference type="InterPro" id="IPR000782">
    <property type="entry name" value="FAS1_domain"/>
</dbReference>
<sequence length="403" mass="43039">MGTRGAAALLLLIFSASALPSNYSSSSRSSSMLAALLDSPYTELAELVEKALLLPELEALVGKHNLTIFAPLNEVLHPELRRFLLQLGNLPCLRALLLSHLLPLRLPSAAWPTGAGAVPLLSLNPSHRLLLSRRRRRLLLVDLAAVVLPDAFLLPDGVIHASLQPPPLPAMPISSSTSAAAAALVVTPSPAPGPAKGGGNRWSGRRRVRSFMDALVQYGGYGEMADVLVNLTAVAAEMGRLVAEGYVLTVLVPSDEAMGRVAAGERLSEAGAPEKMVYYHLIAEYQTEESMYTAVRRWGKVSYETLRVPYRVSAREADGSVKFGGGGGAAYLVGPDIYTDGRISVQGIDAVLFPPPEEERPQAAAAKPAVKARRDQSASRRLMEAACGVFAAVGWRWSFSACR</sequence>
<evidence type="ECO:0000256" key="2">
    <source>
        <dbReference type="SAM" id="SignalP"/>
    </source>
</evidence>
<dbReference type="OrthoDB" id="286301at2759"/>
<proteinExistence type="inferred from homology"/>
<feature type="domain" description="FAS1" evidence="3">
    <location>
        <begin position="249"/>
        <end position="355"/>
    </location>
</feature>
<dbReference type="InterPro" id="IPR036378">
    <property type="entry name" value="FAS1_dom_sf"/>
</dbReference>
<gene>
    <name evidence="4" type="ORF">SI8410_04005379</name>
</gene>
<dbReference type="Gene3D" id="2.30.180.10">
    <property type="entry name" value="FAS1 domain"/>
    <property type="match status" value="2"/>
</dbReference>
<evidence type="ECO:0000313" key="4">
    <source>
        <dbReference type="EMBL" id="CAA7394718.1"/>
    </source>
</evidence>
<dbReference type="PANTHER" id="PTHR32499">
    <property type="entry name" value="FASCICLIN-LIKE ARABINOGALACTAN PROTEIN 16"/>
    <property type="match status" value="1"/>
</dbReference>
<dbReference type="EMBL" id="LR746267">
    <property type="protein sequence ID" value="CAA7394718.1"/>
    <property type="molecule type" value="Genomic_DNA"/>
</dbReference>
<evidence type="ECO:0000313" key="5">
    <source>
        <dbReference type="Proteomes" id="UP000663760"/>
    </source>
</evidence>
<reference evidence="4" key="1">
    <citation type="submission" date="2020-02" db="EMBL/GenBank/DDBJ databases">
        <authorList>
            <person name="Scholz U."/>
            <person name="Mascher M."/>
            <person name="Fiebig A."/>
        </authorList>
    </citation>
    <scope>NUCLEOTIDE SEQUENCE</scope>
</reference>
<keyword evidence="5" id="KW-1185">Reference proteome</keyword>
<dbReference type="SUPFAM" id="SSF82153">
    <property type="entry name" value="FAS1 domain"/>
    <property type="match status" value="2"/>
</dbReference>